<reference evidence="1" key="1">
    <citation type="submission" date="2021-01" db="EMBL/GenBank/DDBJ databases">
        <authorList>
            <consortium name="Genoscope - CEA"/>
            <person name="William W."/>
        </authorList>
    </citation>
    <scope>NUCLEOTIDE SEQUENCE</scope>
</reference>
<organism evidence="1 2">
    <name type="scientific">Paramecium octaurelia</name>
    <dbReference type="NCBI Taxonomy" id="43137"/>
    <lineage>
        <taxon>Eukaryota</taxon>
        <taxon>Sar</taxon>
        <taxon>Alveolata</taxon>
        <taxon>Ciliophora</taxon>
        <taxon>Intramacronucleata</taxon>
        <taxon>Oligohymenophorea</taxon>
        <taxon>Peniculida</taxon>
        <taxon>Parameciidae</taxon>
        <taxon>Paramecium</taxon>
    </lineage>
</organism>
<protein>
    <submittedName>
        <fullName evidence="1">Uncharacterized protein</fullName>
    </submittedName>
</protein>
<gene>
    <name evidence="1" type="ORF">POCTA_138.1.T1080194</name>
</gene>
<accession>A0A8S1WZA4</accession>
<keyword evidence="2" id="KW-1185">Reference proteome</keyword>
<evidence type="ECO:0000313" key="1">
    <source>
        <dbReference type="EMBL" id="CAD8195253.1"/>
    </source>
</evidence>
<dbReference type="Proteomes" id="UP000683925">
    <property type="component" value="Unassembled WGS sequence"/>
</dbReference>
<evidence type="ECO:0000313" key="2">
    <source>
        <dbReference type="Proteomes" id="UP000683925"/>
    </source>
</evidence>
<dbReference type="EMBL" id="CAJJDP010000108">
    <property type="protein sequence ID" value="CAD8195253.1"/>
    <property type="molecule type" value="Genomic_DNA"/>
</dbReference>
<dbReference type="AlphaFoldDB" id="A0A8S1WZA4"/>
<comment type="caution">
    <text evidence="1">The sequence shown here is derived from an EMBL/GenBank/DDBJ whole genome shotgun (WGS) entry which is preliminary data.</text>
</comment>
<name>A0A8S1WZA4_PAROT</name>
<proteinExistence type="predicted"/>
<sequence length="91" mass="11235">MESTKTYFWTLSIECPLNSINDKLDHSVYDIEKNYNNRLFNWYTNNKLQIYNKNCIVRDNYECLLEFLRRYRQNNEIQIFKSIVIRRVNAQ</sequence>